<comment type="caution">
    <text evidence="1">The sequence shown here is derived from an EMBL/GenBank/DDBJ whole genome shotgun (WGS) entry which is preliminary data.</text>
</comment>
<reference evidence="1" key="1">
    <citation type="submission" date="2021-06" db="EMBL/GenBank/DDBJ databases">
        <authorList>
            <person name="Kallberg Y."/>
            <person name="Tangrot J."/>
            <person name="Rosling A."/>
        </authorList>
    </citation>
    <scope>NUCLEOTIDE SEQUENCE</scope>
    <source>
        <strain evidence="1">FL966</strain>
    </source>
</reference>
<accession>A0A9N9HJ54</accession>
<proteinExistence type="predicted"/>
<sequence length="103" mass="12200">MSFFQTLVLQNIFPPRHNDPNDIINMLHIYFNTQSVTARGAFRFNVYKEAERLGFNNQHEINAVVSKLWSNATILEKEQYKTLATNINALLPRRFPMRTFRRL</sequence>
<evidence type="ECO:0000313" key="2">
    <source>
        <dbReference type="Proteomes" id="UP000789759"/>
    </source>
</evidence>
<protein>
    <submittedName>
        <fullName evidence="1">4173_t:CDS:1</fullName>
    </submittedName>
</protein>
<evidence type="ECO:0000313" key="1">
    <source>
        <dbReference type="EMBL" id="CAG8696336.1"/>
    </source>
</evidence>
<keyword evidence="2" id="KW-1185">Reference proteome</keyword>
<name>A0A9N9HJ54_9GLOM</name>
<dbReference type="EMBL" id="CAJVQA010010396">
    <property type="protein sequence ID" value="CAG8696336.1"/>
    <property type="molecule type" value="Genomic_DNA"/>
</dbReference>
<gene>
    <name evidence="1" type="ORF">CPELLU_LOCUS11582</name>
</gene>
<dbReference type="Proteomes" id="UP000789759">
    <property type="component" value="Unassembled WGS sequence"/>
</dbReference>
<organism evidence="1 2">
    <name type="scientific">Cetraspora pellucida</name>
    <dbReference type="NCBI Taxonomy" id="1433469"/>
    <lineage>
        <taxon>Eukaryota</taxon>
        <taxon>Fungi</taxon>
        <taxon>Fungi incertae sedis</taxon>
        <taxon>Mucoromycota</taxon>
        <taxon>Glomeromycotina</taxon>
        <taxon>Glomeromycetes</taxon>
        <taxon>Diversisporales</taxon>
        <taxon>Gigasporaceae</taxon>
        <taxon>Cetraspora</taxon>
    </lineage>
</organism>
<dbReference type="OrthoDB" id="2359699at2759"/>
<dbReference type="AlphaFoldDB" id="A0A9N9HJ54"/>